<dbReference type="Pfam" id="PF00496">
    <property type="entry name" value="SBP_bac_5"/>
    <property type="match status" value="1"/>
</dbReference>
<protein>
    <submittedName>
        <fullName evidence="2">Oligopeptide ABC transporter, periplasmic oligopeptide-binding protein OppA</fullName>
    </submittedName>
</protein>
<dbReference type="AlphaFoldDB" id="A0A367ZRL9"/>
<dbReference type="CDD" id="cd00995">
    <property type="entry name" value="PBP2_NikA_DppA_OppA_like"/>
    <property type="match status" value="1"/>
</dbReference>
<dbReference type="PANTHER" id="PTHR30290">
    <property type="entry name" value="PERIPLASMIC BINDING COMPONENT OF ABC TRANSPORTER"/>
    <property type="match status" value="1"/>
</dbReference>
<dbReference type="EMBL" id="QOQW01000004">
    <property type="protein sequence ID" value="RCK80785.1"/>
    <property type="molecule type" value="Genomic_DNA"/>
</dbReference>
<dbReference type="GO" id="GO:0042597">
    <property type="term" value="C:periplasmic space"/>
    <property type="evidence" value="ECO:0007669"/>
    <property type="project" value="UniProtKB-ARBA"/>
</dbReference>
<evidence type="ECO:0000259" key="1">
    <source>
        <dbReference type="Pfam" id="PF00496"/>
    </source>
</evidence>
<dbReference type="Proteomes" id="UP000252355">
    <property type="component" value="Unassembled WGS sequence"/>
</dbReference>
<dbReference type="InterPro" id="IPR039424">
    <property type="entry name" value="SBP_5"/>
</dbReference>
<dbReference type="Gene3D" id="3.90.76.10">
    <property type="entry name" value="Dipeptide-binding Protein, Domain 1"/>
    <property type="match status" value="1"/>
</dbReference>
<name>A0A367ZRL9_9BACT</name>
<dbReference type="GO" id="GO:1904680">
    <property type="term" value="F:peptide transmembrane transporter activity"/>
    <property type="evidence" value="ECO:0007669"/>
    <property type="project" value="TreeGrafter"/>
</dbReference>
<dbReference type="SUPFAM" id="SSF53850">
    <property type="entry name" value="Periplasmic binding protein-like II"/>
    <property type="match status" value="1"/>
</dbReference>
<reference evidence="2 3" key="1">
    <citation type="submission" date="2018-05" db="EMBL/GenBank/DDBJ databases">
        <title>A metagenomic window into the 2 km-deep terrestrial subsurface aquifer revealed taxonomically and functionally diverse microbial community comprising novel uncultured bacterial lineages.</title>
        <authorList>
            <person name="Kadnikov V.V."/>
            <person name="Mardanov A.V."/>
            <person name="Beletsky A.V."/>
            <person name="Banks D."/>
            <person name="Pimenov N.V."/>
            <person name="Frank Y.A."/>
            <person name="Karnachuk O.V."/>
            <person name="Ravin N.V."/>
        </authorList>
    </citation>
    <scope>NUCLEOTIDE SEQUENCE [LARGE SCALE GENOMIC DNA]</scope>
    <source>
        <strain evidence="2">BY5</strain>
    </source>
</reference>
<comment type="caution">
    <text evidence="2">The sequence shown here is derived from an EMBL/GenBank/DDBJ whole genome shotgun (WGS) entry which is preliminary data.</text>
</comment>
<dbReference type="GO" id="GO:0043190">
    <property type="term" value="C:ATP-binding cassette (ABC) transporter complex"/>
    <property type="evidence" value="ECO:0007669"/>
    <property type="project" value="InterPro"/>
</dbReference>
<evidence type="ECO:0000313" key="3">
    <source>
        <dbReference type="Proteomes" id="UP000252355"/>
    </source>
</evidence>
<dbReference type="Gene3D" id="3.40.190.10">
    <property type="entry name" value="Periplasmic binding protein-like II"/>
    <property type="match status" value="1"/>
</dbReference>
<dbReference type="PIRSF" id="PIRSF002741">
    <property type="entry name" value="MppA"/>
    <property type="match status" value="1"/>
</dbReference>
<gene>
    <name evidence="2" type="ORF">OZSIB_2673</name>
</gene>
<organism evidence="2 3">
    <name type="scientific">Candidatus Ozemobacter sibiricus</name>
    <dbReference type="NCBI Taxonomy" id="2268124"/>
    <lineage>
        <taxon>Bacteria</taxon>
        <taxon>Candidatus Ozemobacteria</taxon>
        <taxon>Candidatus Ozemobacterales</taxon>
        <taxon>Candidatus Ozemobacteraceae</taxon>
        <taxon>Candidatus Ozemobacter</taxon>
    </lineage>
</organism>
<dbReference type="InterPro" id="IPR030678">
    <property type="entry name" value="Peptide/Ni-bd"/>
</dbReference>
<sequence length="531" mass="58979">MKRLVVPTAAIVLILLVVGIWSNQAAGTSPRYGGTFRGYLTSEPANLDPARGVDVNEGSVQAKLFDGLVRYDEKMQLVGNLAERWEISTDGKLYTFRLRQGVRFHDGQPFTAKDVIYSFDRLLDPKTASPRTWVLEKVRGAKERLDGTASTVVGLSCPDAYTVCIELIEPYAPFLCLLSMPAAFILPSGAADRIARKEFFEKPIGTGPFKAVARERDSYIRLEANPSYHGPAPQVGVIELRIIPESLKAEMEFESGNLDILQLNPSNYERFAARPDCAGRIHDVPAMNVFYIGLNNQTAPFNDVRVRRALNHLIDRQAMLKAVFQGRGVPAAGSIPPGILGHSPDLRGYAYDPAKARQLLAEAGFGPGKPLKFDLYQKSSQSAFEVTRLLQGELKKHGVQVTLKPMEWSALKDAINRGEAPAFYLSWFGDYPDGENFLYPLFHSKNWGAGGNRAQYKNPAVDAMLTEALRIQDPDKRAQAYAAINRLVVEEAPWIYLWHTPETYLLGPAVKEMVFSPLFAFDKGLTIRTVQ</sequence>
<evidence type="ECO:0000313" key="2">
    <source>
        <dbReference type="EMBL" id="RCK80785.1"/>
    </source>
</evidence>
<dbReference type="Gene3D" id="3.10.105.10">
    <property type="entry name" value="Dipeptide-binding Protein, Domain 3"/>
    <property type="match status" value="1"/>
</dbReference>
<dbReference type="InterPro" id="IPR000914">
    <property type="entry name" value="SBP_5_dom"/>
</dbReference>
<feature type="domain" description="Solute-binding protein family 5" evidence="1">
    <location>
        <begin position="77"/>
        <end position="448"/>
    </location>
</feature>
<accession>A0A367ZRL9</accession>
<dbReference type="GO" id="GO:0015833">
    <property type="term" value="P:peptide transport"/>
    <property type="evidence" value="ECO:0007669"/>
    <property type="project" value="TreeGrafter"/>
</dbReference>
<proteinExistence type="predicted"/>